<protein>
    <submittedName>
        <fullName evidence="4">ABC-F family ATP-binding cassette domain-containing protein</fullName>
    </submittedName>
</protein>
<proteinExistence type="predicted"/>
<dbReference type="PROSITE" id="PS50893">
    <property type="entry name" value="ABC_TRANSPORTER_2"/>
    <property type="match status" value="1"/>
</dbReference>
<reference evidence="4 5" key="1">
    <citation type="submission" date="2024-09" db="EMBL/GenBank/DDBJ databases">
        <authorList>
            <person name="Lee S.D."/>
        </authorList>
    </citation>
    <scope>NUCLEOTIDE SEQUENCE [LARGE SCALE GENOMIC DNA]</scope>
    <source>
        <strain evidence="4 5">N8-3</strain>
    </source>
</reference>
<keyword evidence="1" id="KW-0547">Nucleotide-binding</keyword>
<dbReference type="Gene3D" id="3.40.50.300">
    <property type="entry name" value="P-loop containing nucleotide triphosphate hydrolases"/>
    <property type="match status" value="2"/>
</dbReference>
<dbReference type="PANTHER" id="PTHR42855:SF2">
    <property type="entry name" value="DRUG RESISTANCE ABC TRANSPORTER,ATP-BINDING PROTEIN"/>
    <property type="match status" value="1"/>
</dbReference>
<organism evidence="4 5">
    <name type="scientific">Streptacidiphilus cavernicola</name>
    <dbReference type="NCBI Taxonomy" id="3342716"/>
    <lineage>
        <taxon>Bacteria</taxon>
        <taxon>Bacillati</taxon>
        <taxon>Actinomycetota</taxon>
        <taxon>Actinomycetes</taxon>
        <taxon>Kitasatosporales</taxon>
        <taxon>Streptomycetaceae</taxon>
        <taxon>Streptacidiphilus</taxon>
    </lineage>
</organism>
<keyword evidence="5" id="KW-1185">Reference proteome</keyword>
<gene>
    <name evidence="4" type="ORF">ACEZDE_08620</name>
</gene>
<dbReference type="PANTHER" id="PTHR42855">
    <property type="entry name" value="ABC TRANSPORTER ATP-BINDING SUBUNIT"/>
    <property type="match status" value="1"/>
</dbReference>
<comment type="caution">
    <text evidence="4">The sequence shown here is derived from an EMBL/GenBank/DDBJ whole genome shotgun (WGS) entry which is preliminary data.</text>
</comment>
<evidence type="ECO:0000313" key="5">
    <source>
        <dbReference type="Proteomes" id="UP001592531"/>
    </source>
</evidence>
<feature type="domain" description="ABC transporter" evidence="3">
    <location>
        <begin position="3"/>
        <end position="254"/>
    </location>
</feature>
<name>A0ABV6VSI7_9ACTN</name>
<dbReference type="Pfam" id="PF00005">
    <property type="entry name" value="ABC_tran"/>
    <property type="match status" value="2"/>
</dbReference>
<dbReference type="InterPro" id="IPR051309">
    <property type="entry name" value="ABCF_ATPase"/>
</dbReference>
<evidence type="ECO:0000256" key="2">
    <source>
        <dbReference type="ARBA" id="ARBA00022840"/>
    </source>
</evidence>
<dbReference type="SUPFAM" id="SSF52540">
    <property type="entry name" value="P-loop containing nucleoside triphosphate hydrolases"/>
    <property type="match status" value="2"/>
</dbReference>
<dbReference type="InterPro" id="IPR027417">
    <property type="entry name" value="P-loop_NTPase"/>
</dbReference>
<evidence type="ECO:0000259" key="3">
    <source>
        <dbReference type="PROSITE" id="PS50893"/>
    </source>
</evidence>
<dbReference type="RefSeq" id="WP_380534175.1">
    <property type="nucleotide sequence ID" value="NZ_JBHFAB010000005.1"/>
</dbReference>
<dbReference type="SMART" id="SM00382">
    <property type="entry name" value="AAA"/>
    <property type="match status" value="2"/>
</dbReference>
<evidence type="ECO:0000256" key="1">
    <source>
        <dbReference type="ARBA" id="ARBA00022741"/>
    </source>
</evidence>
<dbReference type="CDD" id="cd03221">
    <property type="entry name" value="ABCF_EF-3"/>
    <property type="match status" value="2"/>
</dbReference>
<dbReference type="Proteomes" id="UP001592531">
    <property type="component" value="Unassembled WGS sequence"/>
</dbReference>
<dbReference type="InterPro" id="IPR017871">
    <property type="entry name" value="ABC_transporter-like_CS"/>
</dbReference>
<dbReference type="EMBL" id="JBHFAB010000005">
    <property type="protein sequence ID" value="MFC1416704.1"/>
    <property type="molecule type" value="Genomic_DNA"/>
</dbReference>
<sequence length="540" mass="58027">MSVRARDVTFSYGSHVVLTGLDLLVDGSDRLAVVGPNGSGKSTLLRLLAGEEQPEQGAVTSTGTVGLLPQERDVRPDETVLAYLQRRTGTGAAEARMLAAADLLAEQPGAASEDGYAEALERYLALGGADLTVRAAAVLAELGLPEDVERQSGSLSGGERARLALAGILLARFDTLLLDEPTNDLDLDGLERLEAHIAGRRGGLAVVSHDRAFLEHIASDVLDVDVHTGRATRYGGGYRAYTEERARDRRHAHEEYQAYADERDRLVARARTAQEWAASGARTARKATDGDKMLRHGRIQSAQRTGAKAAAALRDVQRLEQVEEPRKEWELHLRFGTRQRSGDRVAALERAVVRRGGFRLGPVDVSLGWGDRVALTGPNGAGKSTFVQALLGRVPLASGSRGLGASVVVGEIGQTRATFDPAATVVDAFRGRSGQAPADARTLLAKFGLGSDHVLRPVGSLSPGERTRLDLALLMEAQANFLVLDEPTNHLDLPAIEQLEYALGHFDGTLLVVSHDRRFIDRLGLTRRLVAADGTVREQD</sequence>
<dbReference type="InterPro" id="IPR003439">
    <property type="entry name" value="ABC_transporter-like_ATP-bd"/>
</dbReference>
<keyword evidence="2 4" id="KW-0067">ATP-binding</keyword>
<evidence type="ECO:0000313" key="4">
    <source>
        <dbReference type="EMBL" id="MFC1416704.1"/>
    </source>
</evidence>
<accession>A0ABV6VSI7</accession>
<dbReference type="InterPro" id="IPR003593">
    <property type="entry name" value="AAA+_ATPase"/>
</dbReference>
<dbReference type="GO" id="GO:0005524">
    <property type="term" value="F:ATP binding"/>
    <property type="evidence" value="ECO:0007669"/>
    <property type="project" value="UniProtKB-KW"/>
</dbReference>
<dbReference type="PROSITE" id="PS00211">
    <property type="entry name" value="ABC_TRANSPORTER_1"/>
    <property type="match status" value="2"/>
</dbReference>